<dbReference type="EMBL" id="BLKC01000010">
    <property type="protein sequence ID" value="GFF27619.1"/>
    <property type="molecule type" value="Genomic_DNA"/>
</dbReference>
<feature type="compositionally biased region" description="Basic and acidic residues" evidence="6">
    <location>
        <begin position="153"/>
        <end position="164"/>
    </location>
</feature>
<evidence type="ECO:0000256" key="3">
    <source>
        <dbReference type="ARBA" id="ARBA00022989"/>
    </source>
</evidence>
<feature type="compositionally biased region" description="Polar residues" evidence="6">
    <location>
        <begin position="377"/>
        <end position="389"/>
    </location>
</feature>
<feature type="compositionally biased region" description="Pro residues" evidence="6">
    <location>
        <begin position="81"/>
        <end position="90"/>
    </location>
</feature>
<evidence type="ECO:0000256" key="6">
    <source>
        <dbReference type="SAM" id="MobiDB-lite"/>
    </source>
</evidence>
<feature type="compositionally biased region" description="Basic and acidic residues" evidence="6">
    <location>
        <begin position="245"/>
        <end position="256"/>
    </location>
</feature>
<evidence type="ECO:0000313" key="11">
    <source>
        <dbReference type="Proteomes" id="UP000465221"/>
    </source>
</evidence>
<feature type="transmembrane region" description="Helical" evidence="7">
    <location>
        <begin position="624"/>
        <end position="645"/>
    </location>
</feature>
<feature type="domain" description="Threonine/serine exporter-like N-terminal" evidence="8">
    <location>
        <begin position="468"/>
        <end position="718"/>
    </location>
</feature>
<protein>
    <submittedName>
        <fullName evidence="10">Uncharacterized UPF0442 protein C7D4.12c</fullName>
    </submittedName>
</protein>
<gene>
    <name evidence="10" type="ORF">IFM46972_02119</name>
</gene>
<feature type="domain" description="Threonine/Serine exporter ThrE" evidence="9">
    <location>
        <begin position="748"/>
        <end position="896"/>
    </location>
</feature>
<evidence type="ECO:0000256" key="7">
    <source>
        <dbReference type="SAM" id="Phobius"/>
    </source>
</evidence>
<dbReference type="PANTHER" id="PTHR31082">
    <property type="entry name" value="PHEROMONE-REGULATED MEMBRANE PROTEIN 10"/>
    <property type="match status" value="1"/>
</dbReference>
<comment type="similarity">
    <text evidence="5">Belongs to the ThrE exporter (TC 2.A.79) family.</text>
</comment>
<evidence type="ECO:0000256" key="5">
    <source>
        <dbReference type="ARBA" id="ARBA00034125"/>
    </source>
</evidence>
<feature type="region of interest" description="Disordered" evidence="6">
    <location>
        <begin position="43"/>
        <end position="212"/>
    </location>
</feature>
<accession>A0A8H3RJV2</accession>
<name>A0A8H3RJV2_9EURO</name>
<feature type="region of interest" description="Disordered" evidence="6">
    <location>
        <begin position="245"/>
        <end position="344"/>
    </location>
</feature>
<dbReference type="PANTHER" id="PTHR31082:SF10">
    <property type="entry name" value="DUF1212 DOMAIN MEMBRANE PROTEIN (AFU_ORTHOLOGUE AFUA_3G01440)"/>
    <property type="match status" value="1"/>
</dbReference>
<dbReference type="InterPro" id="IPR024528">
    <property type="entry name" value="ThrE_2"/>
</dbReference>
<feature type="transmembrane region" description="Helical" evidence="7">
    <location>
        <begin position="793"/>
        <end position="810"/>
    </location>
</feature>
<dbReference type="Pfam" id="PF12821">
    <property type="entry name" value="ThrE_2"/>
    <property type="match status" value="1"/>
</dbReference>
<reference evidence="10 11" key="1">
    <citation type="submission" date="2020-01" db="EMBL/GenBank/DDBJ databases">
        <title>Draft genome sequence of Aspergillus udagawae IFM 46972.</title>
        <authorList>
            <person name="Takahashi H."/>
            <person name="Yaguchi T."/>
        </authorList>
    </citation>
    <scope>NUCLEOTIDE SEQUENCE [LARGE SCALE GENOMIC DNA]</scope>
    <source>
        <strain evidence="10 11">IFM 46972</strain>
    </source>
</reference>
<dbReference type="InterPro" id="IPR051361">
    <property type="entry name" value="ThrE/Ser_Exporter"/>
</dbReference>
<evidence type="ECO:0000256" key="1">
    <source>
        <dbReference type="ARBA" id="ARBA00004141"/>
    </source>
</evidence>
<dbReference type="GO" id="GO:0016020">
    <property type="term" value="C:membrane"/>
    <property type="evidence" value="ECO:0007669"/>
    <property type="project" value="UniProtKB-SubCell"/>
</dbReference>
<evidence type="ECO:0000259" key="8">
    <source>
        <dbReference type="Pfam" id="PF06738"/>
    </source>
</evidence>
<comment type="subcellular location">
    <subcellularLocation>
        <location evidence="1">Membrane</location>
        <topology evidence="1">Multi-pass membrane protein</topology>
    </subcellularLocation>
</comment>
<feature type="region of interest" description="Disordered" evidence="6">
    <location>
        <begin position="364"/>
        <end position="426"/>
    </location>
</feature>
<evidence type="ECO:0000256" key="2">
    <source>
        <dbReference type="ARBA" id="ARBA00022692"/>
    </source>
</evidence>
<evidence type="ECO:0000259" key="9">
    <source>
        <dbReference type="Pfam" id="PF12821"/>
    </source>
</evidence>
<feature type="transmembrane region" description="Helical" evidence="7">
    <location>
        <begin position="822"/>
        <end position="845"/>
    </location>
</feature>
<feature type="transmembrane region" description="Helical" evidence="7">
    <location>
        <begin position="576"/>
        <end position="594"/>
    </location>
</feature>
<keyword evidence="3 7" id="KW-1133">Transmembrane helix</keyword>
<proteinExistence type="inferred from homology"/>
<feature type="transmembrane region" description="Helical" evidence="7">
    <location>
        <begin position="657"/>
        <end position="678"/>
    </location>
</feature>
<dbReference type="GO" id="GO:0022857">
    <property type="term" value="F:transmembrane transporter activity"/>
    <property type="evidence" value="ECO:0007669"/>
    <property type="project" value="InterPro"/>
</dbReference>
<dbReference type="InterPro" id="IPR010619">
    <property type="entry name" value="ThrE-like_N"/>
</dbReference>
<comment type="caution">
    <text evidence="10">The sequence shown here is derived from an EMBL/GenBank/DDBJ whole genome shotgun (WGS) entry which is preliminary data.</text>
</comment>
<evidence type="ECO:0000256" key="4">
    <source>
        <dbReference type="ARBA" id="ARBA00023136"/>
    </source>
</evidence>
<organism evidence="10 11">
    <name type="scientific">Aspergillus udagawae</name>
    <dbReference type="NCBI Taxonomy" id="91492"/>
    <lineage>
        <taxon>Eukaryota</taxon>
        <taxon>Fungi</taxon>
        <taxon>Dikarya</taxon>
        <taxon>Ascomycota</taxon>
        <taxon>Pezizomycotina</taxon>
        <taxon>Eurotiomycetes</taxon>
        <taxon>Eurotiomycetidae</taxon>
        <taxon>Eurotiales</taxon>
        <taxon>Aspergillaceae</taxon>
        <taxon>Aspergillus</taxon>
        <taxon>Aspergillus subgen. Fumigati</taxon>
    </lineage>
</organism>
<sequence length="911" mass="98246">MANHVIFLPCDGFVESSLLASATLSTIQDQVALYVYPSKCSASCQGSHMSDSRQESESSAETYQSQPESENTEDSGRPESPGSPPAPPGSPRSAEQPSQDEDKQETPTIETAPTDGENGEASQRRQRVRFRSALSVDYPEPAGPETSEDEGSIEEKRKSRRDQAQRQGQPHLISTPYIHGSLDITETPLQERTTGEDLQQAEKTPVEKKPAGIGAAAAVGNVSRTAKDKLRWLRDTVHGKLSRWSDRLGRPERGGDDLGPGAYHNEWASGGNAPLGDLTDNKHKTHEEKKTHQATSTSEAHRLVRELTQDQSGNRRSTRGRPYPHTDTQGGQGGQGDNALESGLRYRAGGGGVLAQLMKLNGGMQQGGGQVGQAGQRSPSDAGTSGTTTPKKEKLKWYKNKQHTRSTSTLVGASGSMSGASTPVSSEVLSAASKRLGGGQQPQMGGGMRLEDEIQVTVQIAEIIARQRYIMQLCKALMSFGAPTHRLEEYMQMTAKVLEVDSQFLYFPGCMIMSFDDPSTRTTEVKLVRVAQGINLQKLANTHRIYKNVVHDVIGVEEAIQELEEIEKKPPRFNKWIVVLVYGLASATVGPFAFNARPIDMPIIFINGCLLGLMQQVLAPRSALYSNVFEVTAAILTSFLARAFGSIPKAIIDGKRQFLFCFSAIAQSSIALILPGFLVLCSSLELQSHQIIAGSIRIVYAIIYSLFLGYGITVGTTIYGLMDGSAVSDIQCPKAGAFKNPYVQRFPFVALMTVWLLIINQGKWKQLPVMTTIAMSGYITNYFSTKRLGSNSQVANTVGAFTIGIMGNLYSRLWHGHAATAILPAIFVLVPSGLAASGSLITGVASADQIRHNISSPSGTSQPGAGLSTNSSVWTLAVGMVQVAIGITVGLFIAALVVYPYGKRRSGLFSF</sequence>
<feature type="compositionally biased region" description="Basic and acidic residues" evidence="6">
    <location>
        <begin position="299"/>
        <end position="308"/>
    </location>
</feature>
<feature type="compositionally biased region" description="Polar residues" evidence="6">
    <location>
        <begin position="57"/>
        <end position="69"/>
    </location>
</feature>
<evidence type="ECO:0000313" key="10">
    <source>
        <dbReference type="EMBL" id="GFF27619.1"/>
    </source>
</evidence>
<dbReference type="Proteomes" id="UP000465221">
    <property type="component" value="Unassembled WGS sequence"/>
</dbReference>
<keyword evidence="2 7" id="KW-0812">Transmembrane</keyword>
<feature type="transmembrane region" description="Helical" evidence="7">
    <location>
        <begin position="698"/>
        <end position="721"/>
    </location>
</feature>
<dbReference type="Pfam" id="PF06738">
    <property type="entry name" value="ThrE"/>
    <property type="match status" value="1"/>
</dbReference>
<feature type="transmembrane region" description="Helical" evidence="7">
    <location>
        <begin position="742"/>
        <end position="759"/>
    </location>
</feature>
<feature type="compositionally biased region" description="Basic and acidic residues" evidence="6">
    <location>
        <begin position="279"/>
        <end position="291"/>
    </location>
</feature>
<feature type="compositionally biased region" description="Polar residues" evidence="6">
    <location>
        <begin position="405"/>
        <end position="426"/>
    </location>
</feature>
<feature type="transmembrane region" description="Helical" evidence="7">
    <location>
        <begin position="873"/>
        <end position="899"/>
    </location>
</feature>
<keyword evidence="4 7" id="KW-0472">Membrane</keyword>
<feature type="transmembrane region" description="Helical" evidence="7">
    <location>
        <begin position="601"/>
        <end position="618"/>
    </location>
</feature>
<dbReference type="AlphaFoldDB" id="A0A8H3RJV2"/>